<sequence>MRSLSVPAAAAVLVLAAGGTAAHAAAPDLSTTSTAARAATPICEISDKRLPEISGMVATANGYIVINDGSDRERNRRIFFLDRACAVTRAVSYPSRPRDTEDLARAPDGTVWVADIGDNDRARENVALWKLSPNGRSPVLHRLNYPDGPHDAEAFLLSGDGTPIIVTKDSGTPGLYAPTSALRAGATVPMHKVGEFTLPRSTTSNPFYGFGTRLVTGAALAPDGSRVVLRTYADAFEFDVTGGDVAGAITNGVPRVTPLPDEPQGESITYSADGKTLLTVSETDEDSPATKPVILRYNPAAGAGPAPSTATPTETVPATPTPAASGEAGGETRRSGWGLDNTGYLIGAVVLVLVATGVFVVLRLRGLAARRRGRSG</sequence>
<keyword evidence="5" id="KW-1185">Reference proteome</keyword>
<reference evidence="5" key="1">
    <citation type="journal article" date="2019" name="Int. J. Syst. Evol. Microbiol.">
        <title>The Global Catalogue of Microorganisms (GCM) 10K type strain sequencing project: providing services to taxonomists for standard genome sequencing and annotation.</title>
        <authorList>
            <consortium name="The Broad Institute Genomics Platform"/>
            <consortium name="The Broad Institute Genome Sequencing Center for Infectious Disease"/>
            <person name="Wu L."/>
            <person name="Ma J."/>
        </authorList>
    </citation>
    <scope>NUCLEOTIDE SEQUENCE [LARGE SCALE GENOMIC DNA]</scope>
    <source>
        <strain evidence="5">ZS-35-S2</strain>
    </source>
</reference>
<dbReference type="RefSeq" id="WP_377428366.1">
    <property type="nucleotide sequence ID" value="NZ_JBHSPR010000037.1"/>
</dbReference>
<keyword evidence="2" id="KW-0472">Membrane</keyword>
<keyword evidence="2" id="KW-1133">Transmembrane helix</keyword>
<feature type="region of interest" description="Disordered" evidence="1">
    <location>
        <begin position="300"/>
        <end position="337"/>
    </location>
</feature>
<keyword evidence="3" id="KW-0732">Signal</keyword>
<feature type="compositionally biased region" description="Low complexity" evidence="1">
    <location>
        <begin position="300"/>
        <end position="326"/>
    </location>
</feature>
<evidence type="ECO:0000256" key="1">
    <source>
        <dbReference type="SAM" id="MobiDB-lite"/>
    </source>
</evidence>
<feature type="signal peptide" evidence="3">
    <location>
        <begin position="1"/>
        <end position="24"/>
    </location>
</feature>
<name>A0ABW1KIM7_9ACTN</name>
<evidence type="ECO:0000256" key="3">
    <source>
        <dbReference type="SAM" id="SignalP"/>
    </source>
</evidence>
<evidence type="ECO:0000313" key="5">
    <source>
        <dbReference type="Proteomes" id="UP001596203"/>
    </source>
</evidence>
<organism evidence="4 5">
    <name type="scientific">Plantactinospora solaniradicis</name>
    <dbReference type="NCBI Taxonomy" id="1723736"/>
    <lineage>
        <taxon>Bacteria</taxon>
        <taxon>Bacillati</taxon>
        <taxon>Actinomycetota</taxon>
        <taxon>Actinomycetes</taxon>
        <taxon>Micromonosporales</taxon>
        <taxon>Micromonosporaceae</taxon>
        <taxon>Plantactinospora</taxon>
    </lineage>
</organism>
<feature type="chain" id="PRO_5047225865" description="Esterase-like activity of phytase family protein" evidence="3">
    <location>
        <begin position="25"/>
        <end position="376"/>
    </location>
</feature>
<dbReference type="Proteomes" id="UP001596203">
    <property type="component" value="Unassembled WGS sequence"/>
</dbReference>
<comment type="caution">
    <text evidence="4">The sequence shown here is derived from an EMBL/GenBank/DDBJ whole genome shotgun (WGS) entry which is preliminary data.</text>
</comment>
<evidence type="ECO:0000256" key="2">
    <source>
        <dbReference type="SAM" id="Phobius"/>
    </source>
</evidence>
<evidence type="ECO:0008006" key="6">
    <source>
        <dbReference type="Google" id="ProtNLM"/>
    </source>
</evidence>
<dbReference type="SUPFAM" id="SSF63829">
    <property type="entry name" value="Calcium-dependent phosphotriesterase"/>
    <property type="match status" value="1"/>
</dbReference>
<feature type="transmembrane region" description="Helical" evidence="2">
    <location>
        <begin position="343"/>
        <end position="364"/>
    </location>
</feature>
<protein>
    <recommendedName>
        <fullName evidence="6">Esterase-like activity of phytase family protein</fullName>
    </recommendedName>
</protein>
<gene>
    <name evidence="4" type="ORF">ACFP2T_32025</name>
</gene>
<proteinExistence type="predicted"/>
<dbReference type="EMBL" id="JBHSPR010000037">
    <property type="protein sequence ID" value="MFC6020784.1"/>
    <property type="molecule type" value="Genomic_DNA"/>
</dbReference>
<evidence type="ECO:0000313" key="4">
    <source>
        <dbReference type="EMBL" id="MFC6020784.1"/>
    </source>
</evidence>
<accession>A0ABW1KIM7</accession>
<keyword evidence="2" id="KW-0812">Transmembrane</keyword>